<protein>
    <submittedName>
        <fullName evidence="1">Uncharacterized protein</fullName>
    </submittedName>
</protein>
<dbReference type="EMBL" id="BGPR01000787">
    <property type="protein sequence ID" value="GBM35523.1"/>
    <property type="molecule type" value="Genomic_DNA"/>
</dbReference>
<gene>
    <name evidence="1" type="ORF">AVEN_106754_1</name>
</gene>
<accession>A0A4Y2F299</accession>
<comment type="caution">
    <text evidence="1">The sequence shown here is derived from an EMBL/GenBank/DDBJ whole genome shotgun (WGS) entry which is preliminary data.</text>
</comment>
<sequence>MVLAALHSILFLAHPFRQVILHHCKQIRPLSITPIPYSSLRLQNANFLSECLEFCGFRMRDPPRIYTSRLSTFIACQSKWSIQPSSPHHSNFHGLLALMIGFDEEHRICVEWSVRECPALYVCN</sequence>
<evidence type="ECO:0000313" key="1">
    <source>
        <dbReference type="EMBL" id="GBM35523.1"/>
    </source>
</evidence>
<dbReference type="AlphaFoldDB" id="A0A4Y2F299"/>
<name>A0A4Y2F299_ARAVE</name>
<dbReference type="Proteomes" id="UP000499080">
    <property type="component" value="Unassembled WGS sequence"/>
</dbReference>
<organism evidence="1 2">
    <name type="scientific">Araneus ventricosus</name>
    <name type="common">Orbweaver spider</name>
    <name type="synonym">Epeira ventricosa</name>
    <dbReference type="NCBI Taxonomy" id="182803"/>
    <lineage>
        <taxon>Eukaryota</taxon>
        <taxon>Metazoa</taxon>
        <taxon>Ecdysozoa</taxon>
        <taxon>Arthropoda</taxon>
        <taxon>Chelicerata</taxon>
        <taxon>Arachnida</taxon>
        <taxon>Araneae</taxon>
        <taxon>Araneomorphae</taxon>
        <taxon>Entelegynae</taxon>
        <taxon>Araneoidea</taxon>
        <taxon>Araneidae</taxon>
        <taxon>Araneus</taxon>
    </lineage>
</organism>
<proteinExistence type="predicted"/>
<reference evidence="1 2" key="1">
    <citation type="journal article" date="2019" name="Sci. Rep.">
        <title>Orb-weaving spider Araneus ventricosus genome elucidates the spidroin gene catalogue.</title>
        <authorList>
            <person name="Kono N."/>
            <person name="Nakamura H."/>
            <person name="Ohtoshi R."/>
            <person name="Moran D.A.P."/>
            <person name="Shinohara A."/>
            <person name="Yoshida Y."/>
            <person name="Fujiwara M."/>
            <person name="Mori M."/>
            <person name="Tomita M."/>
            <person name="Arakawa K."/>
        </authorList>
    </citation>
    <scope>NUCLEOTIDE SEQUENCE [LARGE SCALE GENOMIC DNA]</scope>
</reference>
<keyword evidence="2" id="KW-1185">Reference proteome</keyword>
<evidence type="ECO:0000313" key="2">
    <source>
        <dbReference type="Proteomes" id="UP000499080"/>
    </source>
</evidence>